<dbReference type="HOGENOM" id="CLU_2437597_0_0_10"/>
<dbReference type="STRING" id="1433126.BN938_2701"/>
<sequence length="90" mass="9993">MGHTFTDEDKAALKQSGNMGRVVDLVDKHTGELIPSYISIDRLTNNIEAIVPNAKKGRCSSMKRLFDAPIPIVLCPSFAKRRVKHCPTEI</sequence>
<name>A0A060RAV9_9BACT</name>
<organism evidence="1 2">
    <name type="scientific">Mucinivorans hirudinis</name>
    <dbReference type="NCBI Taxonomy" id="1433126"/>
    <lineage>
        <taxon>Bacteria</taxon>
        <taxon>Pseudomonadati</taxon>
        <taxon>Bacteroidota</taxon>
        <taxon>Bacteroidia</taxon>
        <taxon>Bacteroidales</taxon>
        <taxon>Rikenellaceae</taxon>
        <taxon>Mucinivorans</taxon>
    </lineage>
</organism>
<reference evidence="1 2" key="1">
    <citation type="journal article" date="2015" name="Genome Announc.">
        <title>Complete Genome Sequence of the Novel Leech Symbiont Mucinivorans hirudinis M3T.</title>
        <authorList>
            <person name="Nelson M.C."/>
            <person name="Bomar L."/>
            <person name="Graf J."/>
        </authorList>
    </citation>
    <scope>NUCLEOTIDE SEQUENCE [LARGE SCALE GENOMIC DNA]</scope>
    <source>
        <strain evidence="2">M3</strain>
    </source>
</reference>
<dbReference type="PATRIC" id="fig|1433126.3.peg.2674"/>
<proteinExistence type="predicted"/>
<evidence type="ECO:0000313" key="1">
    <source>
        <dbReference type="EMBL" id="CDN32770.1"/>
    </source>
</evidence>
<accession>A0A060RAV9</accession>
<dbReference type="Proteomes" id="UP000027616">
    <property type="component" value="Chromosome I"/>
</dbReference>
<evidence type="ECO:0000313" key="2">
    <source>
        <dbReference type="Proteomes" id="UP000027616"/>
    </source>
</evidence>
<keyword evidence="2" id="KW-1185">Reference proteome</keyword>
<protein>
    <submittedName>
        <fullName evidence="1">Uncharacterized protein</fullName>
    </submittedName>
</protein>
<dbReference type="AlphaFoldDB" id="A0A060RAV9"/>
<dbReference type="EMBL" id="HG934468">
    <property type="protein sequence ID" value="CDN32770.1"/>
    <property type="molecule type" value="Genomic_DNA"/>
</dbReference>
<dbReference type="KEGG" id="rbc:BN938_2701"/>
<gene>
    <name evidence="1" type="ORF">BN938_2701</name>
</gene>